<organism evidence="1 2">
    <name type="scientific">Pseudoalteromonas xiamenensis</name>
    <dbReference type="NCBI Taxonomy" id="882626"/>
    <lineage>
        <taxon>Bacteria</taxon>
        <taxon>Pseudomonadati</taxon>
        <taxon>Pseudomonadota</taxon>
        <taxon>Gammaproteobacteria</taxon>
        <taxon>Alteromonadales</taxon>
        <taxon>Pseudoalteromonadaceae</taxon>
        <taxon>Pseudoalteromonas</taxon>
    </lineage>
</organism>
<gene>
    <name evidence="1" type="ORF">J5O05_10160</name>
</gene>
<evidence type="ECO:0000313" key="1">
    <source>
        <dbReference type="EMBL" id="QTH70380.1"/>
    </source>
</evidence>
<accession>A0A975DEW4</accession>
<dbReference type="AlphaFoldDB" id="A0A975DEW4"/>
<dbReference type="Proteomes" id="UP000664904">
    <property type="component" value="Chromosome"/>
</dbReference>
<dbReference type="RefSeq" id="WP_208841975.1">
    <property type="nucleotide sequence ID" value="NZ_CP072133.1"/>
</dbReference>
<dbReference type="EMBL" id="CP072133">
    <property type="protein sequence ID" value="QTH70380.1"/>
    <property type="molecule type" value="Genomic_DNA"/>
</dbReference>
<protein>
    <submittedName>
        <fullName evidence="1">Uncharacterized protein</fullName>
    </submittedName>
</protein>
<reference evidence="1" key="1">
    <citation type="submission" date="2021-03" db="EMBL/GenBank/DDBJ databases">
        <title>Complete Genome of Pseudoalteromonas xiamenensis STKMTI.2, a new potential marine bacterium producing anti-Vibrio compounds.</title>
        <authorList>
            <person name="Handayani D.P."/>
            <person name="Isnansetyo A."/>
            <person name="Istiqomah I."/>
            <person name="Jumina J."/>
        </authorList>
    </citation>
    <scope>NUCLEOTIDE SEQUENCE</scope>
    <source>
        <strain evidence="1">STKMTI.2</strain>
    </source>
</reference>
<sequence length="58" mass="6767">MADKKQSKKVVKSNKIKVPKGMKLIFRPYRKNPKTNQVEYARNYGKRVFPMLVPDTNG</sequence>
<keyword evidence="2" id="KW-1185">Reference proteome</keyword>
<name>A0A975DEW4_9GAMM</name>
<proteinExistence type="predicted"/>
<dbReference type="KEGG" id="pxi:J5O05_10160"/>
<evidence type="ECO:0000313" key="2">
    <source>
        <dbReference type="Proteomes" id="UP000664904"/>
    </source>
</evidence>